<sequence length="348" mass="37656">MGQSFASWIEPLSVDPKQGRLPHRCPCLQLQRLAGLARRSSDDFTGGAECPSTAAMAAASMQVEDFDEEVGWKTVSSRRARKGGRVSPSNAASQQGDHAGAGQVSARCLFSNIMNRGVKASRMPPMPQEHIKIVLRGRGGLNFKKTSPTSVGKAITEATGLSVEETMDDVICPNVIQNILVASTPLKENTERYVRIKSITVAGKAYEVNAYETAPSDTCKGVIRNVNIADGPAALERNIWNDRNPLALGVQRINNSESVIIVFDGLLVPNFVRYGSTLPLPLLATWVIKTTRIKQKQVSLQLQGAAGCRHPVVAVLRSSQVLPWVVSVVTYSYTAAEAPHVCYGCETR</sequence>
<keyword evidence="2" id="KW-1185">Reference proteome</keyword>
<comment type="caution">
    <text evidence="1">The sequence shown here is derived from an EMBL/GenBank/DDBJ whole genome shotgun (WGS) entry which is preliminary data.</text>
</comment>
<gene>
    <name evidence="1" type="ORF">HPB49_020151</name>
</gene>
<dbReference type="EMBL" id="CM023472">
    <property type="protein sequence ID" value="KAH7960480.1"/>
    <property type="molecule type" value="Genomic_DNA"/>
</dbReference>
<protein>
    <submittedName>
        <fullName evidence="1">Uncharacterized protein</fullName>
    </submittedName>
</protein>
<dbReference type="Proteomes" id="UP000821865">
    <property type="component" value="Chromosome 3"/>
</dbReference>
<evidence type="ECO:0000313" key="2">
    <source>
        <dbReference type="Proteomes" id="UP000821865"/>
    </source>
</evidence>
<organism evidence="1 2">
    <name type="scientific">Dermacentor silvarum</name>
    <name type="common">Tick</name>
    <dbReference type="NCBI Taxonomy" id="543639"/>
    <lineage>
        <taxon>Eukaryota</taxon>
        <taxon>Metazoa</taxon>
        <taxon>Ecdysozoa</taxon>
        <taxon>Arthropoda</taxon>
        <taxon>Chelicerata</taxon>
        <taxon>Arachnida</taxon>
        <taxon>Acari</taxon>
        <taxon>Parasitiformes</taxon>
        <taxon>Ixodida</taxon>
        <taxon>Ixodoidea</taxon>
        <taxon>Ixodidae</taxon>
        <taxon>Rhipicephalinae</taxon>
        <taxon>Dermacentor</taxon>
    </lineage>
</organism>
<accession>A0ACB8D7I9</accession>
<reference evidence="1" key="1">
    <citation type="submission" date="2020-05" db="EMBL/GenBank/DDBJ databases">
        <title>Large-scale comparative analyses of tick genomes elucidate their genetic diversity and vector capacities.</title>
        <authorList>
            <person name="Jia N."/>
            <person name="Wang J."/>
            <person name="Shi W."/>
            <person name="Du L."/>
            <person name="Sun Y."/>
            <person name="Zhan W."/>
            <person name="Jiang J."/>
            <person name="Wang Q."/>
            <person name="Zhang B."/>
            <person name="Ji P."/>
            <person name="Sakyi L.B."/>
            <person name="Cui X."/>
            <person name="Yuan T."/>
            <person name="Jiang B."/>
            <person name="Yang W."/>
            <person name="Lam T.T.-Y."/>
            <person name="Chang Q."/>
            <person name="Ding S."/>
            <person name="Wang X."/>
            <person name="Zhu J."/>
            <person name="Ruan X."/>
            <person name="Zhao L."/>
            <person name="Wei J."/>
            <person name="Que T."/>
            <person name="Du C."/>
            <person name="Cheng J."/>
            <person name="Dai P."/>
            <person name="Han X."/>
            <person name="Huang E."/>
            <person name="Gao Y."/>
            <person name="Liu J."/>
            <person name="Shao H."/>
            <person name="Ye R."/>
            <person name="Li L."/>
            <person name="Wei W."/>
            <person name="Wang X."/>
            <person name="Wang C."/>
            <person name="Yang T."/>
            <person name="Huo Q."/>
            <person name="Li W."/>
            <person name="Guo W."/>
            <person name="Chen H."/>
            <person name="Zhou L."/>
            <person name="Ni X."/>
            <person name="Tian J."/>
            <person name="Zhou Y."/>
            <person name="Sheng Y."/>
            <person name="Liu T."/>
            <person name="Pan Y."/>
            <person name="Xia L."/>
            <person name="Li J."/>
            <person name="Zhao F."/>
            <person name="Cao W."/>
        </authorList>
    </citation>
    <scope>NUCLEOTIDE SEQUENCE</scope>
    <source>
        <strain evidence="1">Dsil-2018</strain>
    </source>
</reference>
<proteinExistence type="predicted"/>
<name>A0ACB8D7I9_DERSI</name>
<evidence type="ECO:0000313" key="1">
    <source>
        <dbReference type="EMBL" id="KAH7960480.1"/>
    </source>
</evidence>